<dbReference type="PROSITE" id="PS00194">
    <property type="entry name" value="THIOREDOXIN_1"/>
    <property type="match status" value="1"/>
</dbReference>
<dbReference type="Pfam" id="PF11412">
    <property type="entry name" value="DsbD_N"/>
    <property type="match status" value="1"/>
</dbReference>
<evidence type="ECO:0000256" key="9">
    <source>
        <dbReference type="SAM" id="SignalP"/>
    </source>
</evidence>
<gene>
    <name evidence="11" type="ORF">A5892_10660</name>
</gene>
<feature type="transmembrane region" description="Helical" evidence="8">
    <location>
        <begin position="396"/>
        <end position="414"/>
    </location>
</feature>
<comment type="subcellular location">
    <subcellularLocation>
        <location evidence="1">Cell membrane</location>
        <topology evidence="1">Multi-pass membrane protein</topology>
    </subcellularLocation>
</comment>
<keyword evidence="6 8" id="KW-0472">Membrane</keyword>
<evidence type="ECO:0000256" key="5">
    <source>
        <dbReference type="ARBA" id="ARBA00022989"/>
    </source>
</evidence>
<dbReference type="InterPro" id="IPR036929">
    <property type="entry name" value="DsbDN_sf"/>
</dbReference>
<dbReference type="KEGG" id="haa:A5892_10660"/>
<dbReference type="InterPro" id="IPR017937">
    <property type="entry name" value="Thioredoxin_CS"/>
</dbReference>
<dbReference type="GO" id="GO:0005886">
    <property type="term" value="C:plasma membrane"/>
    <property type="evidence" value="ECO:0007669"/>
    <property type="project" value="UniProtKB-SubCell"/>
</dbReference>
<keyword evidence="4" id="KW-0201">Cytochrome c-type biogenesis</keyword>
<keyword evidence="9" id="KW-0732">Signal</keyword>
<protein>
    <recommendedName>
        <fullName evidence="10">Thioredoxin domain-containing protein</fullName>
    </recommendedName>
</protein>
<dbReference type="PANTHER" id="PTHR32234">
    <property type="entry name" value="THIOL:DISULFIDE INTERCHANGE PROTEIN DSBD"/>
    <property type="match status" value="1"/>
</dbReference>
<evidence type="ECO:0000256" key="6">
    <source>
        <dbReference type="ARBA" id="ARBA00023136"/>
    </source>
</evidence>
<evidence type="ECO:0000313" key="11">
    <source>
        <dbReference type="EMBL" id="ANF57868.1"/>
    </source>
</evidence>
<dbReference type="Gene3D" id="3.40.30.10">
    <property type="entry name" value="Glutaredoxin"/>
    <property type="match status" value="1"/>
</dbReference>
<feature type="transmembrane region" description="Helical" evidence="8">
    <location>
        <begin position="239"/>
        <end position="265"/>
    </location>
</feature>
<evidence type="ECO:0000256" key="3">
    <source>
        <dbReference type="ARBA" id="ARBA00022692"/>
    </source>
</evidence>
<feature type="transmembrane region" description="Helical" evidence="8">
    <location>
        <begin position="198"/>
        <end position="227"/>
    </location>
</feature>
<feature type="domain" description="Thioredoxin" evidence="10">
    <location>
        <begin position="463"/>
        <end position="607"/>
    </location>
</feature>
<keyword evidence="12" id="KW-1185">Reference proteome</keyword>
<feature type="transmembrane region" description="Helical" evidence="8">
    <location>
        <begin position="444"/>
        <end position="465"/>
    </location>
</feature>
<dbReference type="Gene3D" id="2.60.40.1250">
    <property type="entry name" value="Thiol:disulfide interchange protein DsbD, N-terminal domain"/>
    <property type="match status" value="1"/>
</dbReference>
<keyword evidence="2" id="KW-1003">Cell membrane</keyword>
<dbReference type="Pfam" id="PF02683">
    <property type="entry name" value="DsbD_TM"/>
    <property type="match status" value="1"/>
</dbReference>
<dbReference type="EMBL" id="CP015243">
    <property type="protein sequence ID" value="ANF57868.1"/>
    <property type="molecule type" value="Genomic_DNA"/>
</dbReference>
<accession>A0A172YF25</accession>
<evidence type="ECO:0000259" key="10">
    <source>
        <dbReference type="PROSITE" id="PS51352"/>
    </source>
</evidence>
<reference evidence="11 12" key="1">
    <citation type="submission" date="2016-04" db="EMBL/GenBank/DDBJ databases">
        <title>Complete Genome Sequence of Halotalea alkalilenta IHB B 13600.</title>
        <authorList>
            <person name="Swarnkar M.K."/>
            <person name="Sharma A."/>
            <person name="Kaushal K."/>
            <person name="Soni R."/>
            <person name="Rana S."/>
            <person name="Singh A.K."/>
            <person name="Gulati A."/>
        </authorList>
    </citation>
    <scope>NUCLEOTIDE SEQUENCE [LARGE SCALE GENOMIC DNA]</scope>
    <source>
        <strain evidence="11 12">IHB B 13600</strain>
    </source>
</reference>
<dbReference type="Pfam" id="PF13899">
    <property type="entry name" value="Thioredoxin_7"/>
    <property type="match status" value="1"/>
</dbReference>
<dbReference type="InterPro" id="IPR036249">
    <property type="entry name" value="Thioredoxin-like_sf"/>
</dbReference>
<feature type="transmembrane region" description="Helical" evidence="8">
    <location>
        <begin position="277"/>
        <end position="297"/>
    </location>
</feature>
<sequence>MRHLAPLLLGLILLLGLAPAQASSLFTEDAPPQGAMSNPASESVGPSAFADDRDGFLPVDRAFRFHTWREGKRAWFGAEIAPGYYLYRHRIAVSTDQPDVILGEPALPVGEFKSDPYMGDVNVYHQRLEFSVPIEQAPASGALQLTLEYQGCAEAGLCYPPERRTFSVDFGERPAIFDTPLQAEPATAPAQRNDGISLWRLGLLFLAGLGLTFTPCVLPMLPIVSALVVGRAPSRRRALALSCCYVGGMVAAYTLLGLVIGLLGAGFNLQARLQSPWVVVPFAAVFVLLAAWTLDWLRPPSTGFGNRINALEERLRRLGPGGLVLAGAVSTLIVTPCLSAPLAGILAYLSTTGNATHGALALFALGLGMGVPLILVCVFGASILPSRGMWMERVRMLCAIALLGVALWLVSAWLPGSLVLFGWGVLGIAAALALGALESTTAPLLRALAVALALWSGACVIGAAMGQNDPLRPLAGVDSERSIAATSAPSFATITRLAELDAAAARAREAGRPLLVDLYADWCVSCKRIEGELFPRAEISALLEGFERVRFDLTDDSDDARGLLARYGLFGPPTLLFFDASGERGDLRVQGEPSASSLEAALERAVRLARP</sequence>
<dbReference type="InterPro" id="IPR013766">
    <property type="entry name" value="Thioredoxin_domain"/>
</dbReference>
<dbReference type="GO" id="GO:0017004">
    <property type="term" value="P:cytochrome complex assembly"/>
    <property type="evidence" value="ECO:0007669"/>
    <property type="project" value="UniProtKB-KW"/>
</dbReference>
<dbReference type="Proteomes" id="UP000077875">
    <property type="component" value="Chromosome"/>
</dbReference>
<dbReference type="InterPro" id="IPR003834">
    <property type="entry name" value="Cyt_c_assmbl_TM_dom"/>
</dbReference>
<dbReference type="PANTHER" id="PTHR32234:SF0">
    <property type="entry name" value="THIOL:DISULFIDE INTERCHANGE PROTEIN DSBD"/>
    <property type="match status" value="1"/>
</dbReference>
<feature type="signal peptide" evidence="9">
    <location>
        <begin position="1"/>
        <end position="22"/>
    </location>
</feature>
<evidence type="ECO:0000256" key="8">
    <source>
        <dbReference type="SAM" id="Phobius"/>
    </source>
</evidence>
<feature type="chain" id="PRO_5008004655" description="Thioredoxin domain-containing protein" evidence="9">
    <location>
        <begin position="23"/>
        <end position="611"/>
    </location>
</feature>
<dbReference type="SUPFAM" id="SSF74863">
    <property type="entry name" value="Thiol:disulfide interchange protein DsbD, N-terminal domain (DsbD-alpha)"/>
    <property type="match status" value="1"/>
</dbReference>
<dbReference type="GO" id="GO:0015035">
    <property type="term" value="F:protein-disulfide reductase activity"/>
    <property type="evidence" value="ECO:0007669"/>
    <property type="project" value="TreeGrafter"/>
</dbReference>
<dbReference type="GO" id="GO:0045454">
    <property type="term" value="P:cell redox homeostasis"/>
    <property type="evidence" value="ECO:0007669"/>
    <property type="project" value="TreeGrafter"/>
</dbReference>
<keyword evidence="3 8" id="KW-0812">Transmembrane</keyword>
<evidence type="ECO:0000256" key="7">
    <source>
        <dbReference type="ARBA" id="ARBA00023284"/>
    </source>
</evidence>
<feature type="transmembrane region" description="Helical" evidence="8">
    <location>
        <begin position="420"/>
        <end position="437"/>
    </location>
</feature>
<dbReference type="AlphaFoldDB" id="A0A172YF25"/>
<keyword evidence="5 8" id="KW-1133">Transmembrane helix</keyword>
<evidence type="ECO:0000256" key="4">
    <source>
        <dbReference type="ARBA" id="ARBA00022748"/>
    </source>
</evidence>
<feature type="transmembrane region" description="Helical" evidence="8">
    <location>
        <begin position="360"/>
        <end position="384"/>
    </location>
</feature>
<dbReference type="NCBIfam" id="NF001419">
    <property type="entry name" value="PRK00293.1"/>
    <property type="match status" value="1"/>
</dbReference>
<keyword evidence="7" id="KW-0676">Redox-active center</keyword>
<evidence type="ECO:0000313" key="12">
    <source>
        <dbReference type="Proteomes" id="UP000077875"/>
    </source>
</evidence>
<organism evidence="11 12">
    <name type="scientific">Halotalea alkalilenta</name>
    <dbReference type="NCBI Taxonomy" id="376489"/>
    <lineage>
        <taxon>Bacteria</taxon>
        <taxon>Pseudomonadati</taxon>
        <taxon>Pseudomonadota</taxon>
        <taxon>Gammaproteobacteria</taxon>
        <taxon>Oceanospirillales</taxon>
        <taxon>Halomonadaceae</taxon>
        <taxon>Halotalea</taxon>
    </lineage>
</organism>
<feature type="transmembrane region" description="Helical" evidence="8">
    <location>
        <begin position="318"/>
        <end position="348"/>
    </location>
</feature>
<proteinExistence type="predicted"/>
<name>A0A172YF25_9GAMM</name>
<evidence type="ECO:0000256" key="1">
    <source>
        <dbReference type="ARBA" id="ARBA00004651"/>
    </source>
</evidence>
<dbReference type="PROSITE" id="PS51352">
    <property type="entry name" value="THIOREDOXIN_2"/>
    <property type="match status" value="1"/>
</dbReference>
<evidence type="ECO:0000256" key="2">
    <source>
        <dbReference type="ARBA" id="ARBA00022475"/>
    </source>
</evidence>
<dbReference type="SUPFAM" id="SSF52833">
    <property type="entry name" value="Thioredoxin-like"/>
    <property type="match status" value="1"/>
</dbReference>
<dbReference type="STRING" id="376489.A5892_10660"/>
<dbReference type="RefSeq" id="WP_064122789.1">
    <property type="nucleotide sequence ID" value="NZ_CP015243.1"/>
</dbReference>
<dbReference type="InterPro" id="IPR028250">
    <property type="entry name" value="DsbDN"/>
</dbReference>